<dbReference type="InterPro" id="IPR003959">
    <property type="entry name" value="ATPase_AAA_core"/>
</dbReference>
<dbReference type="EMBL" id="LC625835">
    <property type="protein sequence ID" value="BCU03173.1"/>
    <property type="molecule type" value="Genomic_DNA"/>
</dbReference>
<dbReference type="Pfam" id="PF08740">
    <property type="entry name" value="BCS1_N"/>
    <property type="match status" value="1"/>
</dbReference>
<feature type="domain" description="BCS1 N-terminal" evidence="4">
    <location>
        <begin position="43"/>
        <end position="240"/>
    </location>
</feature>
<dbReference type="GO" id="GO:0016887">
    <property type="term" value="F:ATP hydrolysis activity"/>
    <property type="evidence" value="ECO:0007669"/>
    <property type="project" value="InterPro"/>
</dbReference>
<reference evidence="5" key="1">
    <citation type="submission" date="2021-04" db="EMBL/GenBank/DDBJ databases">
        <title>Draft Genome Sequence of Pandoravirus japonicus, Isolated from the Sabaishi River of Niigata, Japan.</title>
        <authorList>
            <person name="Hosokawa N."/>
            <person name="Takahashi H."/>
            <person name="Aoki K."/>
            <person name="Takemura M."/>
        </authorList>
    </citation>
    <scope>NUCLEOTIDE SEQUENCE</scope>
</reference>
<dbReference type="InterPro" id="IPR050747">
    <property type="entry name" value="Mitochondrial_chaperone_BCS1"/>
</dbReference>
<dbReference type="Pfam" id="PF00004">
    <property type="entry name" value="AAA"/>
    <property type="match status" value="1"/>
</dbReference>
<evidence type="ECO:0000256" key="2">
    <source>
        <dbReference type="ARBA" id="ARBA00007448"/>
    </source>
</evidence>
<dbReference type="SUPFAM" id="SSF52540">
    <property type="entry name" value="P-loop containing nucleoside triphosphate hydrolases"/>
    <property type="match status" value="1"/>
</dbReference>
<evidence type="ECO:0000313" key="5">
    <source>
        <dbReference type="EMBL" id="BCU03173.1"/>
    </source>
</evidence>
<organism evidence="5 6">
    <name type="scientific">Pandoravirus japonicus</name>
    <dbReference type="NCBI Taxonomy" id="2823154"/>
    <lineage>
        <taxon>Viruses</taxon>
        <taxon>Pandoravirus</taxon>
    </lineage>
</organism>
<dbReference type="Gene3D" id="3.40.50.300">
    <property type="entry name" value="P-loop containing nucleotide triphosphate hydrolases"/>
    <property type="match status" value="1"/>
</dbReference>
<accession>A0A811BMU7</accession>
<protein>
    <submittedName>
        <fullName evidence="5">BCS1 N and AAA ATPase domain containing protein</fullName>
    </submittedName>
</protein>
<dbReference type="GO" id="GO:0005524">
    <property type="term" value="F:ATP binding"/>
    <property type="evidence" value="ECO:0007669"/>
    <property type="project" value="InterPro"/>
</dbReference>
<dbReference type="SMART" id="SM00382">
    <property type="entry name" value="AAA"/>
    <property type="match status" value="1"/>
</dbReference>
<evidence type="ECO:0000259" key="4">
    <source>
        <dbReference type="SMART" id="SM01024"/>
    </source>
</evidence>
<proteinExistence type="inferred from homology"/>
<dbReference type="InterPro" id="IPR027417">
    <property type="entry name" value="P-loop_NTPase"/>
</dbReference>
<evidence type="ECO:0000256" key="1">
    <source>
        <dbReference type="ARBA" id="ARBA00004167"/>
    </source>
</evidence>
<feature type="domain" description="AAA+ ATPase" evidence="3">
    <location>
        <begin position="279"/>
        <end position="398"/>
    </location>
</feature>
<dbReference type="InterPro" id="IPR003593">
    <property type="entry name" value="AAA+_ATPase"/>
</dbReference>
<name>A0A811BMU7_9VIRU</name>
<dbReference type="Proteomes" id="UP001253637">
    <property type="component" value="Segment"/>
</dbReference>
<evidence type="ECO:0000313" key="6">
    <source>
        <dbReference type="Proteomes" id="UP001253637"/>
    </source>
</evidence>
<comment type="similarity">
    <text evidence="2">Belongs to the AAA ATPase family. BCS1 subfamily.</text>
</comment>
<evidence type="ECO:0000259" key="3">
    <source>
        <dbReference type="SMART" id="SM00382"/>
    </source>
</evidence>
<comment type="subcellular location">
    <subcellularLocation>
        <location evidence="1">Membrane</location>
        <topology evidence="1">Single-pass membrane protein</topology>
    </subcellularLocation>
</comment>
<dbReference type="GO" id="GO:0016020">
    <property type="term" value="C:membrane"/>
    <property type="evidence" value="ECO:0007669"/>
    <property type="project" value="UniProtKB-SubCell"/>
</dbReference>
<sequence>MDGFGFIRTTLLAQVAALSTDPLSGLGRRLLSAPALACGMGVALLTSAIAPIKKRTLGEITSMMRDLVDPFSYIEIPPGDPAFAHVDAWLRAAVHDPKRASVLNGSRRTEVVRTVGSGEHAGAGAAGKRIVDNNGSPVVDAAAQALTFSADLADTLYVVFEGRTITASYRRLQSSDAHESTGTRTDAYGRNTLTLRIVGRDNGPLKRLVEEAKREAEKQAAAYTAIFKADGWRWRLADRVAKYDMANSKHDPTMLAEIIEDLQRFFDRRDLYASKGRRWKRGLLLYGPPGSGKSTLIHLLASHFGRSIANAGSLTSASAQLAKSLPASAFLVFEDVDCGPGVTRDSPDFSGVLNVLDGFSDYQDGMVVIMTANHVGKIDPALLRPGRMDVKFFVGQPNDEQCKAMYCNFFALTHEDMARIDLERRRFDYSAVPAARRDEADAFVAALKKESADGDLDDAFGLPIMSCAFMENVLGRAMEPRYALATLRQCIDEARTLSQEQCRDRDRAFKEEARKRGLLVQASAGSAV</sequence>
<dbReference type="InterPro" id="IPR014851">
    <property type="entry name" value="BCS1_N"/>
</dbReference>
<dbReference type="PANTHER" id="PTHR23070">
    <property type="entry name" value="BCS1 AAA-TYPE ATPASE"/>
    <property type="match status" value="1"/>
</dbReference>
<dbReference type="SMART" id="SM01024">
    <property type="entry name" value="BCS1_N"/>
    <property type="match status" value="1"/>
</dbReference>